<evidence type="ECO:0000256" key="8">
    <source>
        <dbReference type="RuleBase" id="RU000688"/>
    </source>
</evidence>
<evidence type="ECO:0000259" key="10">
    <source>
        <dbReference type="PROSITE" id="PS50262"/>
    </source>
</evidence>
<feature type="transmembrane region" description="Helical" evidence="9">
    <location>
        <begin position="137"/>
        <end position="158"/>
    </location>
</feature>
<keyword evidence="4 8" id="KW-0297">G-protein coupled receptor</keyword>
<dbReference type="Proteomes" id="UP001186944">
    <property type="component" value="Unassembled WGS sequence"/>
</dbReference>
<dbReference type="InterPro" id="IPR000276">
    <property type="entry name" value="GPCR_Rhodpsn"/>
</dbReference>
<evidence type="ECO:0000256" key="6">
    <source>
        <dbReference type="ARBA" id="ARBA00023170"/>
    </source>
</evidence>
<dbReference type="PANTHER" id="PTHR24238:SF73">
    <property type="entry name" value="RYAMIDE RECEPTOR"/>
    <property type="match status" value="1"/>
</dbReference>
<dbReference type="PROSITE" id="PS00237">
    <property type="entry name" value="G_PROTEIN_RECEP_F1_1"/>
    <property type="match status" value="1"/>
</dbReference>
<sequence>MRSVTNLFLLNIAFTDIVKAIVFVPFNYIPNLLYNYWPFGSFMCSLVGYIQVVAVLGGTITMVAMSFDRFVAILHPLRPKLTFKGVGLISLLVWIIAFTIPLPTALFSQLYVPPANDSHYCSLGYCMETMDISVKQIYSLFIMFVQYFIPLMVLAYTYGRIGYVIWIKTIPGEALQRRDERIAYSKRKMIKMMIVVVVLYAVCWLPCHLLTIIGDANDAIYNWNDIKYVFNSAFLLAASHSCCNPIVYVWMNKRFMNGFKKIFMACLCCIKSGFKSRRGLIGQTSYSMSVRRHPY</sequence>
<accession>A0AA88XTB7</accession>
<feature type="transmembrane region" description="Helical" evidence="9">
    <location>
        <begin position="88"/>
        <end position="112"/>
    </location>
</feature>
<dbReference type="SUPFAM" id="SSF81321">
    <property type="entry name" value="Family A G protein-coupled receptor-like"/>
    <property type="match status" value="1"/>
</dbReference>
<evidence type="ECO:0000256" key="7">
    <source>
        <dbReference type="ARBA" id="ARBA00023224"/>
    </source>
</evidence>
<name>A0AA88XTB7_PINIB</name>
<evidence type="ECO:0000256" key="2">
    <source>
        <dbReference type="ARBA" id="ARBA00022692"/>
    </source>
</evidence>
<dbReference type="GO" id="GO:0008188">
    <property type="term" value="F:neuropeptide receptor activity"/>
    <property type="evidence" value="ECO:0007669"/>
    <property type="project" value="TreeGrafter"/>
</dbReference>
<organism evidence="11 12">
    <name type="scientific">Pinctada imbricata</name>
    <name type="common">Atlantic pearl-oyster</name>
    <name type="synonym">Pinctada martensii</name>
    <dbReference type="NCBI Taxonomy" id="66713"/>
    <lineage>
        <taxon>Eukaryota</taxon>
        <taxon>Metazoa</taxon>
        <taxon>Spiralia</taxon>
        <taxon>Lophotrochozoa</taxon>
        <taxon>Mollusca</taxon>
        <taxon>Bivalvia</taxon>
        <taxon>Autobranchia</taxon>
        <taxon>Pteriomorphia</taxon>
        <taxon>Pterioida</taxon>
        <taxon>Pterioidea</taxon>
        <taxon>Pteriidae</taxon>
        <taxon>Pinctada</taxon>
    </lineage>
</organism>
<feature type="transmembrane region" description="Helical" evidence="9">
    <location>
        <begin position="7"/>
        <end position="26"/>
    </location>
</feature>
<dbReference type="AlphaFoldDB" id="A0AA88XTB7"/>
<keyword evidence="2 8" id="KW-0812">Transmembrane</keyword>
<dbReference type="GO" id="GO:0005886">
    <property type="term" value="C:plasma membrane"/>
    <property type="evidence" value="ECO:0007669"/>
    <property type="project" value="TreeGrafter"/>
</dbReference>
<evidence type="ECO:0000256" key="3">
    <source>
        <dbReference type="ARBA" id="ARBA00022989"/>
    </source>
</evidence>
<dbReference type="PANTHER" id="PTHR24238">
    <property type="entry name" value="G-PROTEIN COUPLED RECEPTOR"/>
    <property type="match status" value="1"/>
</dbReference>
<keyword evidence="3 9" id="KW-1133">Transmembrane helix</keyword>
<protein>
    <recommendedName>
        <fullName evidence="10">G-protein coupled receptors family 1 profile domain-containing protein</fullName>
    </recommendedName>
</protein>
<evidence type="ECO:0000313" key="11">
    <source>
        <dbReference type="EMBL" id="KAK3091383.1"/>
    </source>
</evidence>
<keyword evidence="5 9" id="KW-0472">Membrane</keyword>
<gene>
    <name evidence="11" type="ORF">FSP39_019456</name>
</gene>
<dbReference type="Gene3D" id="1.20.1070.10">
    <property type="entry name" value="Rhodopsin 7-helix transmembrane proteins"/>
    <property type="match status" value="1"/>
</dbReference>
<keyword evidence="6 8" id="KW-0675">Receptor</keyword>
<dbReference type="EMBL" id="VSWD01000010">
    <property type="protein sequence ID" value="KAK3091383.1"/>
    <property type="molecule type" value="Genomic_DNA"/>
</dbReference>
<dbReference type="InterPro" id="IPR017452">
    <property type="entry name" value="GPCR_Rhodpsn_7TM"/>
</dbReference>
<evidence type="ECO:0000256" key="9">
    <source>
        <dbReference type="SAM" id="Phobius"/>
    </source>
</evidence>
<feature type="transmembrane region" description="Helical" evidence="9">
    <location>
        <begin position="46"/>
        <end position="67"/>
    </location>
</feature>
<comment type="similarity">
    <text evidence="8">Belongs to the G-protein coupled receptor 1 family.</text>
</comment>
<reference evidence="11" key="1">
    <citation type="submission" date="2019-08" db="EMBL/GenBank/DDBJ databases">
        <title>The improved chromosome-level genome for the pearl oyster Pinctada fucata martensii using PacBio sequencing and Hi-C.</title>
        <authorList>
            <person name="Zheng Z."/>
        </authorList>
    </citation>
    <scope>NUCLEOTIDE SEQUENCE</scope>
    <source>
        <strain evidence="11">ZZ-2019</strain>
        <tissue evidence="11">Adductor muscle</tissue>
    </source>
</reference>
<feature type="domain" description="G-protein coupled receptors family 1 profile" evidence="10">
    <location>
        <begin position="1"/>
        <end position="248"/>
    </location>
</feature>
<keyword evidence="12" id="KW-1185">Reference proteome</keyword>
<feature type="transmembrane region" description="Helical" evidence="9">
    <location>
        <begin position="192"/>
        <end position="213"/>
    </location>
</feature>
<dbReference type="PROSITE" id="PS50262">
    <property type="entry name" value="G_PROTEIN_RECEP_F1_2"/>
    <property type="match status" value="1"/>
</dbReference>
<comment type="subcellular location">
    <subcellularLocation>
        <location evidence="1">Membrane</location>
        <topology evidence="1">Multi-pass membrane protein</topology>
    </subcellularLocation>
</comment>
<feature type="transmembrane region" description="Helical" evidence="9">
    <location>
        <begin position="233"/>
        <end position="251"/>
    </location>
</feature>
<evidence type="ECO:0000256" key="5">
    <source>
        <dbReference type="ARBA" id="ARBA00023136"/>
    </source>
</evidence>
<evidence type="ECO:0000313" key="12">
    <source>
        <dbReference type="Proteomes" id="UP001186944"/>
    </source>
</evidence>
<dbReference type="Pfam" id="PF00001">
    <property type="entry name" value="7tm_1"/>
    <property type="match status" value="1"/>
</dbReference>
<evidence type="ECO:0000256" key="4">
    <source>
        <dbReference type="ARBA" id="ARBA00023040"/>
    </source>
</evidence>
<proteinExistence type="inferred from homology"/>
<comment type="caution">
    <text evidence="11">The sequence shown here is derived from an EMBL/GenBank/DDBJ whole genome shotgun (WGS) entry which is preliminary data.</text>
</comment>
<evidence type="ECO:0000256" key="1">
    <source>
        <dbReference type="ARBA" id="ARBA00004141"/>
    </source>
</evidence>
<keyword evidence="7 8" id="KW-0807">Transducer</keyword>
<dbReference type="PRINTS" id="PR00237">
    <property type="entry name" value="GPCRRHODOPSN"/>
</dbReference>